<dbReference type="AlphaFoldDB" id="A0A9N9XIG1"/>
<keyword evidence="3" id="KW-1185">Reference proteome</keyword>
<dbReference type="Proteomes" id="UP001153709">
    <property type="component" value="Chromosome 7"/>
</dbReference>
<name>A0A9N9XIG1_DIABA</name>
<feature type="compositionally biased region" description="Polar residues" evidence="1">
    <location>
        <begin position="1"/>
        <end position="21"/>
    </location>
</feature>
<feature type="region of interest" description="Disordered" evidence="1">
    <location>
        <begin position="1"/>
        <end position="79"/>
    </location>
</feature>
<sequence>MVNLVIQSKQENTETIPSTNELPCDGESLVDNPDIPDQDVDFSDGFSDLYKPSESSEESDESDSTAYENQEIAPKNIEPLKKIRRRKAMATLWKR</sequence>
<gene>
    <name evidence="2" type="ORF">DIABBA_LOCUS10661</name>
</gene>
<dbReference type="EMBL" id="OU898282">
    <property type="protein sequence ID" value="CAG9837699.1"/>
    <property type="molecule type" value="Genomic_DNA"/>
</dbReference>
<evidence type="ECO:0000313" key="3">
    <source>
        <dbReference type="Proteomes" id="UP001153709"/>
    </source>
</evidence>
<evidence type="ECO:0000313" key="2">
    <source>
        <dbReference type="EMBL" id="CAG9837699.1"/>
    </source>
</evidence>
<protein>
    <submittedName>
        <fullName evidence="2">Uncharacterized protein</fullName>
    </submittedName>
</protein>
<reference evidence="2" key="1">
    <citation type="submission" date="2022-01" db="EMBL/GenBank/DDBJ databases">
        <authorList>
            <person name="King R."/>
        </authorList>
    </citation>
    <scope>NUCLEOTIDE SEQUENCE</scope>
</reference>
<evidence type="ECO:0000256" key="1">
    <source>
        <dbReference type="SAM" id="MobiDB-lite"/>
    </source>
</evidence>
<accession>A0A9N9XIG1</accession>
<proteinExistence type="predicted"/>
<organism evidence="2 3">
    <name type="scientific">Diabrotica balteata</name>
    <name type="common">Banded cucumber beetle</name>
    <dbReference type="NCBI Taxonomy" id="107213"/>
    <lineage>
        <taxon>Eukaryota</taxon>
        <taxon>Metazoa</taxon>
        <taxon>Ecdysozoa</taxon>
        <taxon>Arthropoda</taxon>
        <taxon>Hexapoda</taxon>
        <taxon>Insecta</taxon>
        <taxon>Pterygota</taxon>
        <taxon>Neoptera</taxon>
        <taxon>Endopterygota</taxon>
        <taxon>Coleoptera</taxon>
        <taxon>Polyphaga</taxon>
        <taxon>Cucujiformia</taxon>
        <taxon>Chrysomeloidea</taxon>
        <taxon>Chrysomelidae</taxon>
        <taxon>Galerucinae</taxon>
        <taxon>Diabroticina</taxon>
        <taxon>Diabroticites</taxon>
        <taxon>Diabrotica</taxon>
    </lineage>
</organism>